<keyword evidence="14 18" id="KW-0472">Membrane</keyword>
<evidence type="ECO:0000259" key="19">
    <source>
        <dbReference type="PROSITE" id="PS50125"/>
    </source>
</evidence>
<evidence type="ECO:0000256" key="14">
    <source>
        <dbReference type="ARBA" id="ARBA00023136"/>
    </source>
</evidence>
<dbReference type="STRING" id="2018661.A0A2A2JRV7"/>
<dbReference type="Gene3D" id="3.30.70.1230">
    <property type="entry name" value="Nucleotide cyclase"/>
    <property type="match status" value="2"/>
</dbReference>
<dbReference type="GO" id="GO:0004383">
    <property type="term" value="F:guanylate cyclase activity"/>
    <property type="evidence" value="ECO:0007669"/>
    <property type="project" value="UniProtKB-EC"/>
</dbReference>
<feature type="transmembrane region" description="Helical" evidence="18">
    <location>
        <begin position="709"/>
        <end position="728"/>
    </location>
</feature>
<keyword evidence="16 17" id="KW-0456">Lyase</keyword>
<keyword evidence="6 18" id="KW-0812">Transmembrane</keyword>
<evidence type="ECO:0000256" key="6">
    <source>
        <dbReference type="ARBA" id="ARBA00022692"/>
    </source>
</evidence>
<dbReference type="FunFam" id="3.30.70.1230:FF:000001">
    <property type="entry name" value="Adenylate cyclase"/>
    <property type="match status" value="1"/>
</dbReference>
<evidence type="ECO:0000256" key="13">
    <source>
        <dbReference type="ARBA" id="ARBA00022998"/>
    </source>
</evidence>
<dbReference type="GO" id="GO:0035556">
    <property type="term" value="P:intracellular signal transduction"/>
    <property type="evidence" value="ECO:0007669"/>
    <property type="project" value="InterPro"/>
</dbReference>
<keyword evidence="7" id="KW-0479">Metal-binding</keyword>
<evidence type="ECO:0000256" key="8">
    <source>
        <dbReference type="ARBA" id="ARBA00022737"/>
    </source>
</evidence>
<dbReference type="GO" id="GO:0007189">
    <property type="term" value="P:adenylate cyclase-activating G protein-coupled receptor signaling pathway"/>
    <property type="evidence" value="ECO:0007669"/>
    <property type="project" value="TreeGrafter"/>
</dbReference>
<evidence type="ECO:0000256" key="18">
    <source>
        <dbReference type="SAM" id="Phobius"/>
    </source>
</evidence>
<feature type="transmembrane region" description="Helical" evidence="18">
    <location>
        <begin position="615"/>
        <end position="637"/>
    </location>
</feature>
<organism evidence="20 21">
    <name type="scientific">Diploscapter pachys</name>
    <dbReference type="NCBI Taxonomy" id="2018661"/>
    <lineage>
        <taxon>Eukaryota</taxon>
        <taxon>Metazoa</taxon>
        <taxon>Ecdysozoa</taxon>
        <taxon>Nematoda</taxon>
        <taxon>Chromadorea</taxon>
        <taxon>Rhabditida</taxon>
        <taxon>Rhabditina</taxon>
        <taxon>Rhabditomorpha</taxon>
        <taxon>Rhabditoidea</taxon>
        <taxon>Rhabditidae</taxon>
        <taxon>Diploscapter</taxon>
    </lineage>
</organism>
<dbReference type="PANTHER" id="PTHR45627:SF16">
    <property type="entry name" value="ADENYLATE CYCLASE"/>
    <property type="match status" value="1"/>
</dbReference>
<accession>A0A2A2JRV7</accession>
<comment type="subcellular location">
    <subcellularLocation>
        <location evidence="4">Membrane</location>
        <topology evidence="4">Multi-pass membrane protein</topology>
    </subcellularLocation>
</comment>
<evidence type="ECO:0000256" key="15">
    <source>
        <dbReference type="ARBA" id="ARBA00023180"/>
    </source>
</evidence>
<keyword evidence="13" id="KW-0115">cAMP biosynthesis</keyword>
<keyword evidence="15" id="KW-0325">Glycoprotein</keyword>
<dbReference type="Pfam" id="PF00211">
    <property type="entry name" value="Guanylate_cyc"/>
    <property type="match status" value="2"/>
</dbReference>
<evidence type="ECO:0000256" key="3">
    <source>
        <dbReference type="ARBA" id="ARBA00001946"/>
    </source>
</evidence>
<evidence type="ECO:0000313" key="21">
    <source>
        <dbReference type="Proteomes" id="UP000218231"/>
    </source>
</evidence>
<feature type="domain" description="Guanylate cyclase" evidence="19">
    <location>
        <begin position="316"/>
        <end position="443"/>
    </location>
</feature>
<comment type="catalytic activity">
    <reaction evidence="1">
        <text>GTP = 3',5'-cyclic GMP + diphosphate</text>
        <dbReference type="Rhea" id="RHEA:13665"/>
        <dbReference type="ChEBI" id="CHEBI:33019"/>
        <dbReference type="ChEBI" id="CHEBI:37565"/>
        <dbReference type="ChEBI" id="CHEBI:57746"/>
        <dbReference type="EC" id="4.6.1.2"/>
    </reaction>
</comment>
<evidence type="ECO:0000313" key="20">
    <source>
        <dbReference type="EMBL" id="PAV64506.1"/>
    </source>
</evidence>
<keyword evidence="12 18" id="KW-1133">Transmembrane helix</keyword>
<evidence type="ECO:0000256" key="10">
    <source>
        <dbReference type="ARBA" id="ARBA00022840"/>
    </source>
</evidence>
<feature type="transmembrane region" description="Helical" evidence="18">
    <location>
        <begin position="253"/>
        <end position="274"/>
    </location>
</feature>
<evidence type="ECO:0000256" key="2">
    <source>
        <dbReference type="ARBA" id="ARBA00001593"/>
    </source>
</evidence>
<sequence length="962" mass="108397">MFHFSSPLNEPNFSLLSFSSILLSIQAVTSFLSALPKHHNICPDASSEIPFLRCPALCILSRHPSSLRDFDRSFGRHIPHSGILLGRLTASARALQNKTLHSNLFPHLFTYFYPTAARRHFELSICILTILLILKRLSTFALPLTMPIFSQVSQEQKALLVEEMRKYSSLEMGRGDALEPLRSGLSRDSFSEELLAALDELADDELLAMEACRQDSLYPLYFKHINAGRMQIALLFLLILAASQTVLTGISQHWILLGCLLVVDLLLCSLIFFYKGNSEWMSIAVITSSVVKQDMQGRDEERMFHKIYIRKHENISILFADICGFTNLASEYTAEELVLMLNELFARFDNLANQHNCMRIKILGDCYYCVCGLPDSVPDHAACTVEMGLDMIEAIKLVREMTRVNVNMRVGIHTGRAHCGVLGLKKWQFDVWSDDVTLANHMESGGMPGRIHITKATLDALHDAYEVEDGHGKERSKYLAEHNVDTYLVIESKKPKTTTSQITKQQAQAKNNRIYRLTGHQMPNGTATSLRRSVHPPKLLKDEVEAHLRQGIQAINKESWRQQHCKSISLQFKEKHVEKKFLEVKETAVLIQICCYLLVFVIACAILTIGQMGSIYMLFCMCFATCSLMFIIIYTSAKACIKRNAKRKENRLRCSRLVRTVIIFTIIILTNATLLTTLANGACTFECLKDGVVMSRIECDRLPKRQAELIFESSLLLLFGSCVFLSLLSSSKIAMVVVLASGGIALLWLFPSHEMNNRQFNLWLDHSPIAGNLSLPEQLNIFCIQFYMELDANNEGVECLRLLNEIISDFDEMLDRDEFKCIEKIKTISTTYMAASGLAGKTETDNSHVIAVAKFAIELMNKIKTINEHSFNNFNLRIGINVGPVVAGVIGVFKPHYDIWGNSVNVASRMDSSGIPGKIQVTEEAKCILEKEGFDLECRGEINVKGKGLMTTYFLKMPEDLF</sequence>
<dbReference type="PROSITE" id="PS00452">
    <property type="entry name" value="GUANYLATE_CYCLASE_1"/>
    <property type="match status" value="2"/>
</dbReference>
<dbReference type="GO" id="GO:0004016">
    <property type="term" value="F:adenylate cyclase activity"/>
    <property type="evidence" value="ECO:0007669"/>
    <property type="project" value="UniProtKB-EC"/>
</dbReference>
<keyword evidence="9" id="KW-0547">Nucleotide-binding</keyword>
<evidence type="ECO:0000256" key="1">
    <source>
        <dbReference type="ARBA" id="ARBA00001436"/>
    </source>
</evidence>
<dbReference type="Pfam" id="PF06327">
    <property type="entry name" value="Adcy_cons_dom"/>
    <property type="match status" value="1"/>
</dbReference>
<protein>
    <recommendedName>
        <fullName evidence="5">adenylate cyclase</fullName>
        <ecNumber evidence="5">4.6.1.1</ecNumber>
    </recommendedName>
</protein>
<dbReference type="FunFam" id="3.30.70.1230:FF:000061">
    <property type="entry name" value="Adenylate cyclase"/>
    <property type="match status" value="1"/>
</dbReference>
<dbReference type="PROSITE" id="PS50125">
    <property type="entry name" value="GUANYLATE_CYCLASE_2"/>
    <property type="match status" value="2"/>
</dbReference>
<dbReference type="EMBL" id="LIAE01010254">
    <property type="protein sequence ID" value="PAV64506.1"/>
    <property type="molecule type" value="Genomic_DNA"/>
</dbReference>
<feature type="transmembrane region" description="Helical" evidence="18">
    <location>
        <begin position="733"/>
        <end position="750"/>
    </location>
</feature>
<dbReference type="PANTHER" id="PTHR45627">
    <property type="entry name" value="ADENYLATE CYCLASE TYPE 1"/>
    <property type="match status" value="1"/>
</dbReference>
<feature type="transmembrane region" description="Helical" evidence="18">
    <location>
        <begin position="230"/>
        <end position="247"/>
    </location>
</feature>
<evidence type="ECO:0000256" key="4">
    <source>
        <dbReference type="ARBA" id="ARBA00004141"/>
    </source>
</evidence>
<gene>
    <name evidence="20" type="ORF">WR25_27225</name>
</gene>
<keyword evidence="8" id="KW-0677">Repeat</keyword>
<comment type="similarity">
    <text evidence="17">Belongs to the adenylyl cyclase class-4/guanylyl cyclase family.</text>
</comment>
<dbReference type="SUPFAM" id="SSF55073">
    <property type="entry name" value="Nucleotide cyclase"/>
    <property type="match status" value="2"/>
</dbReference>
<dbReference type="OrthoDB" id="2107370at2759"/>
<comment type="cofactor">
    <cofactor evidence="3">
        <name>Mg(2+)</name>
        <dbReference type="ChEBI" id="CHEBI:18420"/>
    </cofactor>
</comment>
<evidence type="ECO:0000256" key="9">
    <source>
        <dbReference type="ARBA" id="ARBA00022741"/>
    </source>
</evidence>
<dbReference type="CDD" id="cd07302">
    <property type="entry name" value="CHD"/>
    <property type="match status" value="2"/>
</dbReference>
<dbReference type="InterPro" id="IPR001054">
    <property type="entry name" value="A/G_cyclase"/>
</dbReference>
<evidence type="ECO:0000256" key="5">
    <source>
        <dbReference type="ARBA" id="ARBA00012201"/>
    </source>
</evidence>
<feature type="transmembrane region" description="Helical" evidence="18">
    <location>
        <begin position="589"/>
        <end position="609"/>
    </location>
</feature>
<evidence type="ECO:0000256" key="17">
    <source>
        <dbReference type="RuleBase" id="RU000405"/>
    </source>
</evidence>
<dbReference type="InterPro" id="IPR018297">
    <property type="entry name" value="A/G_cyclase_CS"/>
</dbReference>
<dbReference type="Proteomes" id="UP000218231">
    <property type="component" value="Unassembled WGS sequence"/>
</dbReference>
<dbReference type="InterPro" id="IPR009398">
    <property type="entry name" value="Adcy_conserved_dom"/>
</dbReference>
<comment type="caution">
    <text evidence="20">The sequence shown here is derived from an EMBL/GenBank/DDBJ whole genome shotgun (WGS) entry which is preliminary data.</text>
</comment>
<evidence type="ECO:0000256" key="7">
    <source>
        <dbReference type="ARBA" id="ARBA00022723"/>
    </source>
</evidence>
<name>A0A2A2JRV7_9BILA</name>
<keyword evidence="11" id="KW-0460">Magnesium</keyword>
<evidence type="ECO:0000256" key="16">
    <source>
        <dbReference type="ARBA" id="ARBA00023239"/>
    </source>
</evidence>
<feature type="transmembrane region" description="Helical" evidence="18">
    <location>
        <begin position="12"/>
        <end position="35"/>
    </location>
</feature>
<feature type="transmembrane region" description="Helical" evidence="18">
    <location>
        <begin position="657"/>
        <end position="679"/>
    </location>
</feature>
<dbReference type="GO" id="GO:0005886">
    <property type="term" value="C:plasma membrane"/>
    <property type="evidence" value="ECO:0007669"/>
    <property type="project" value="InterPro"/>
</dbReference>
<dbReference type="SMART" id="SM00044">
    <property type="entry name" value="CYCc"/>
    <property type="match status" value="2"/>
</dbReference>
<keyword evidence="10" id="KW-0067">ATP-binding</keyword>
<keyword evidence="21" id="KW-1185">Reference proteome</keyword>
<comment type="catalytic activity">
    <reaction evidence="2">
        <text>ATP = 3',5'-cyclic AMP + diphosphate</text>
        <dbReference type="Rhea" id="RHEA:15389"/>
        <dbReference type="ChEBI" id="CHEBI:30616"/>
        <dbReference type="ChEBI" id="CHEBI:33019"/>
        <dbReference type="ChEBI" id="CHEBI:58165"/>
        <dbReference type="EC" id="4.6.1.1"/>
    </reaction>
</comment>
<dbReference type="GO" id="GO:0046872">
    <property type="term" value="F:metal ion binding"/>
    <property type="evidence" value="ECO:0007669"/>
    <property type="project" value="UniProtKB-KW"/>
</dbReference>
<evidence type="ECO:0000256" key="12">
    <source>
        <dbReference type="ARBA" id="ARBA00022989"/>
    </source>
</evidence>
<dbReference type="EC" id="4.6.1.1" evidence="5"/>
<dbReference type="AlphaFoldDB" id="A0A2A2JRV7"/>
<reference evidence="20 21" key="1">
    <citation type="journal article" date="2017" name="Curr. Biol.">
        <title>Genome architecture and evolution of a unichromosomal asexual nematode.</title>
        <authorList>
            <person name="Fradin H."/>
            <person name="Zegar C."/>
            <person name="Gutwein M."/>
            <person name="Lucas J."/>
            <person name="Kovtun M."/>
            <person name="Corcoran D."/>
            <person name="Baugh L.R."/>
            <person name="Kiontke K."/>
            <person name="Gunsalus K."/>
            <person name="Fitch D.H."/>
            <person name="Piano F."/>
        </authorList>
    </citation>
    <scope>NUCLEOTIDE SEQUENCE [LARGE SCALE GENOMIC DNA]</scope>
    <source>
        <strain evidence="20">PF1309</strain>
    </source>
</reference>
<feature type="domain" description="Guanylate cyclase" evidence="19">
    <location>
        <begin position="784"/>
        <end position="911"/>
    </location>
</feature>
<dbReference type="GO" id="GO:0005524">
    <property type="term" value="F:ATP binding"/>
    <property type="evidence" value="ECO:0007669"/>
    <property type="project" value="UniProtKB-KW"/>
</dbReference>
<dbReference type="InterPro" id="IPR029787">
    <property type="entry name" value="Nucleotide_cyclase"/>
</dbReference>
<evidence type="ECO:0000256" key="11">
    <source>
        <dbReference type="ARBA" id="ARBA00022842"/>
    </source>
</evidence>
<dbReference type="GO" id="GO:0006171">
    <property type="term" value="P:cAMP biosynthetic process"/>
    <property type="evidence" value="ECO:0007669"/>
    <property type="project" value="UniProtKB-KW"/>
</dbReference>
<proteinExistence type="inferred from homology"/>